<dbReference type="InterPro" id="IPR050757">
    <property type="entry name" value="Collagen_mod_GT25"/>
</dbReference>
<reference evidence="5" key="1">
    <citation type="journal article" date="2023" name="Mol. Phylogenet. Evol.">
        <title>Genome-scale phylogeny and comparative genomics of the fungal order Sordariales.</title>
        <authorList>
            <person name="Hensen N."/>
            <person name="Bonometti L."/>
            <person name="Westerberg I."/>
            <person name="Brannstrom I.O."/>
            <person name="Guillou S."/>
            <person name="Cros-Aarteil S."/>
            <person name="Calhoun S."/>
            <person name="Haridas S."/>
            <person name="Kuo A."/>
            <person name="Mondo S."/>
            <person name="Pangilinan J."/>
            <person name="Riley R."/>
            <person name="LaButti K."/>
            <person name="Andreopoulos B."/>
            <person name="Lipzen A."/>
            <person name="Chen C."/>
            <person name="Yan M."/>
            <person name="Daum C."/>
            <person name="Ng V."/>
            <person name="Clum A."/>
            <person name="Steindorff A."/>
            <person name="Ohm R.A."/>
            <person name="Martin F."/>
            <person name="Silar P."/>
            <person name="Natvig D.O."/>
            <person name="Lalanne C."/>
            <person name="Gautier V."/>
            <person name="Ament-Velasquez S.L."/>
            <person name="Kruys A."/>
            <person name="Hutchinson M.I."/>
            <person name="Powell A.J."/>
            <person name="Barry K."/>
            <person name="Miller A.N."/>
            <person name="Grigoriev I.V."/>
            <person name="Debuchy R."/>
            <person name="Gladieux P."/>
            <person name="Hiltunen Thoren M."/>
            <person name="Johannesson H."/>
        </authorList>
    </citation>
    <scope>NUCLEOTIDE SEQUENCE</scope>
    <source>
        <strain evidence="5">CBS 508.74</strain>
    </source>
</reference>
<dbReference type="RefSeq" id="XP_064669203.1">
    <property type="nucleotide sequence ID" value="XM_064815358.1"/>
</dbReference>
<dbReference type="Pfam" id="PF01755">
    <property type="entry name" value="Glyco_transf_25"/>
    <property type="match status" value="1"/>
</dbReference>
<evidence type="ECO:0000313" key="6">
    <source>
        <dbReference type="Proteomes" id="UP001302812"/>
    </source>
</evidence>
<dbReference type="PANTHER" id="PTHR10730:SF53">
    <property type="entry name" value="GLYCOSYLTRANSFERASE 25 FAMILY MEMBER"/>
    <property type="match status" value="1"/>
</dbReference>
<accession>A0AAN6TC59</accession>
<evidence type="ECO:0000256" key="2">
    <source>
        <dbReference type="ARBA" id="ARBA00022676"/>
    </source>
</evidence>
<keyword evidence="6" id="KW-1185">Reference proteome</keyword>
<name>A0AAN6TC59_9PEZI</name>
<comment type="similarity">
    <text evidence="1">Belongs to the glycosyltransferase 25 family.</text>
</comment>
<dbReference type="Proteomes" id="UP001302812">
    <property type="component" value="Unassembled WGS sequence"/>
</dbReference>
<evidence type="ECO:0000256" key="1">
    <source>
        <dbReference type="ARBA" id="ARBA00006721"/>
    </source>
</evidence>
<evidence type="ECO:0000313" key="5">
    <source>
        <dbReference type="EMBL" id="KAK4111633.1"/>
    </source>
</evidence>
<keyword evidence="2" id="KW-0328">Glycosyltransferase</keyword>
<feature type="domain" description="Glycosyl transferase family 25" evidence="4">
    <location>
        <begin position="12"/>
        <end position="103"/>
    </location>
</feature>
<evidence type="ECO:0000256" key="3">
    <source>
        <dbReference type="ARBA" id="ARBA00022679"/>
    </source>
</evidence>
<keyword evidence="3" id="KW-0808">Transferase</keyword>
<dbReference type="AlphaFoldDB" id="A0AAN6TC59"/>
<proteinExistence type="inferred from homology"/>
<organism evidence="5 6">
    <name type="scientific">Canariomyces notabilis</name>
    <dbReference type="NCBI Taxonomy" id="2074819"/>
    <lineage>
        <taxon>Eukaryota</taxon>
        <taxon>Fungi</taxon>
        <taxon>Dikarya</taxon>
        <taxon>Ascomycota</taxon>
        <taxon>Pezizomycotina</taxon>
        <taxon>Sordariomycetes</taxon>
        <taxon>Sordariomycetidae</taxon>
        <taxon>Sordariales</taxon>
        <taxon>Chaetomiaceae</taxon>
        <taxon>Canariomyces</taxon>
    </lineage>
</organism>
<protein>
    <submittedName>
        <fullName evidence="5">Glycosyltransferase family 25 protein</fullName>
    </submittedName>
</protein>
<gene>
    <name evidence="5" type="ORF">N656DRAFT_780357</name>
</gene>
<dbReference type="GeneID" id="89939483"/>
<reference evidence="5" key="2">
    <citation type="submission" date="2023-05" db="EMBL/GenBank/DDBJ databases">
        <authorList>
            <consortium name="Lawrence Berkeley National Laboratory"/>
            <person name="Steindorff A."/>
            <person name="Hensen N."/>
            <person name="Bonometti L."/>
            <person name="Westerberg I."/>
            <person name="Brannstrom I.O."/>
            <person name="Guillou S."/>
            <person name="Cros-Aarteil S."/>
            <person name="Calhoun S."/>
            <person name="Haridas S."/>
            <person name="Kuo A."/>
            <person name="Mondo S."/>
            <person name="Pangilinan J."/>
            <person name="Riley R."/>
            <person name="Labutti K."/>
            <person name="Andreopoulos B."/>
            <person name="Lipzen A."/>
            <person name="Chen C."/>
            <person name="Yanf M."/>
            <person name="Daum C."/>
            <person name="Ng V."/>
            <person name="Clum A."/>
            <person name="Ohm R."/>
            <person name="Martin F."/>
            <person name="Silar P."/>
            <person name="Natvig D."/>
            <person name="Lalanne C."/>
            <person name="Gautier V."/>
            <person name="Ament-Velasquez S.L."/>
            <person name="Kruys A."/>
            <person name="Hutchinson M.I."/>
            <person name="Powell A.J."/>
            <person name="Barry K."/>
            <person name="Miller A.N."/>
            <person name="Grigoriev I.V."/>
            <person name="Debuchy R."/>
            <person name="Gladieux P."/>
            <person name="Thoren M.H."/>
            <person name="Johannesson H."/>
        </authorList>
    </citation>
    <scope>NUCLEOTIDE SEQUENCE</scope>
    <source>
        <strain evidence="5">CBS 508.74</strain>
    </source>
</reference>
<dbReference type="CDD" id="cd06532">
    <property type="entry name" value="Glyco_transf_25"/>
    <property type="match status" value="1"/>
</dbReference>
<dbReference type="InterPro" id="IPR002654">
    <property type="entry name" value="Glyco_trans_25"/>
</dbReference>
<dbReference type="EMBL" id="MU853345">
    <property type="protein sequence ID" value="KAK4111633.1"/>
    <property type="molecule type" value="Genomic_DNA"/>
</dbReference>
<comment type="caution">
    <text evidence="5">The sequence shown here is derived from an EMBL/GenBank/DDBJ whole genome shotgun (WGS) entry which is preliminary data.</text>
</comment>
<evidence type="ECO:0000259" key="4">
    <source>
        <dbReference type="Pfam" id="PF01755"/>
    </source>
</evidence>
<dbReference type="GO" id="GO:0016740">
    <property type="term" value="F:transferase activity"/>
    <property type="evidence" value="ECO:0007669"/>
    <property type="project" value="UniProtKB-KW"/>
</dbReference>
<sequence length="349" mass="39396">MRDIRNSTLGFAKIFVIGLPSRTDRRDTIALQAALSDIQIEFVDGVQGKDVPDKAIPSSYEHDRLPDGPLGCWRAHMNVAREIVQRNLSSALILEDDADWDLRIRDQLYDFARSSHALTQPLTPRSRPGRVYADPTYPMPFDDSPQSVPELDFYSLPATVPPTASPYGDDWDLLWLGHCGMHFPFAHSKTIPKGRVIRANDETVAPKHHLWTFNTPFTLKDNYPDHTRAYHHVQEGVCTLGYALSQRGARALLHEVALKDVDAAVDILLRWFCEGEQGRKAGRQCLTTQPALFQHHRPAGPMKSQSDIGNHGDGYREKAMTDMVRWSVRLNADALMEGRTDFVDQFPDT</sequence>
<dbReference type="PANTHER" id="PTHR10730">
    <property type="entry name" value="PROCOLLAGEN-LYSINE,2-OXOGLUTARATE 5-DIOXYGENASE/GLYCOSYLTRANSFERASE 25 FAMILY MEMBER"/>
    <property type="match status" value="1"/>
</dbReference>